<dbReference type="OrthoDB" id="5135333at2759"/>
<organism evidence="2 3">
    <name type="scientific">Trematosphaeria pertusa</name>
    <dbReference type="NCBI Taxonomy" id="390896"/>
    <lineage>
        <taxon>Eukaryota</taxon>
        <taxon>Fungi</taxon>
        <taxon>Dikarya</taxon>
        <taxon>Ascomycota</taxon>
        <taxon>Pezizomycotina</taxon>
        <taxon>Dothideomycetes</taxon>
        <taxon>Pleosporomycetidae</taxon>
        <taxon>Pleosporales</taxon>
        <taxon>Massarineae</taxon>
        <taxon>Trematosphaeriaceae</taxon>
        <taxon>Trematosphaeria</taxon>
    </lineage>
</organism>
<dbReference type="InterPro" id="IPR010730">
    <property type="entry name" value="HET"/>
</dbReference>
<feature type="domain" description="Heterokaryon incompatibility" evidence="1">
    <location>
        <begin position="110"/>
        <end position="256"/>
    </location>
</feature>
<proteinExistence type="predicted"/>
<protein>
    <submittedName>
        <fullName evidence="2">HET-domain-containing protein</fullName>
    </submittedName>
</protein>
<evidence type="ECO:0000259" key="1">
    <source>
        <dbReference type="Pfam" id="PF06985"/>
    </source>
</evidence>
<accession>A0A6A6I951</accession>
<gene>
    <name evidence="2" type="ORF">BU26DRAFT_488128</name>
</gene>
<name>A0A6A6I951_9PLEO</name>
<evidence type="ECO:0000313" key="3">
    <source>
        <dbReference type="Proteomes" id="UP000800094"/>
    </source>
</evidence>
<sequence length="647" mass="74010">MRSDHNICLFLGPLDEHKSSVAADIYLQYAEENGQANLWVGDLHIDISNEESNTSSIGERISWSRFEEKINECRREHIKCRGEINPALPRGFRVIDIPRRRIVETNDASFVALSYVWGRDTRPSLLTATRATIAAMKMDGGLSVSQIPRTIEDAMSACTRLGIRYLWADRLCIIQDDAEDKINQISAMNDVYSSALLVLVVAYGDSMDFGIHGISHQRPTVQHHEGITGLRVTNIVRDPEEDHFALWHTRGWTYQEAVCANRRLHFTNTRAYFECRTSIFHEDAYNSETALNEFTSYGLLLESENPGFEAFARHLKNYSSRSLSYRSDTYNAFIGITNLLYGSHSESTFIYGLPKVDFDRALRWYANMGTSTPSRLETQDITCPTWSWSSAMGHSDEVHYQETKFYGALTLWYRKSATPMPGDEQLEAINTHINTKVDEGWETYMAISCEEGCVRNASTSWSLKSNSFSTIRESFTARWSNYHAFRKDTLQSRELSQWSENLHIPAGDVKDGVILAEPQTAFFRVGTKPSKSYGLAIFDSEDNAIGELCGEVTQLREEVDSPQYERTATCEFIACSISGLHIRPYSGKERETKNYSDVEGKMLDMLPIVNLFMIQRRGKYAYRRELGWVYLKDWAKSDRTWEMVMLE</sequence>
<dbReference type="GeneID" id="54579299"/>
<dbReference type="AlphaFoldDB" id="A0A6A6I951"/>
<reference evidence="2" key="1">
    <citation type="journal article" date="2020" name="Stud. Mycol.">
        <title>101 Dothideomycetes genomes: a test case for predicting lifestyles and emergence of pathogens.</title>
        <authorList>
            <person name="Haridas S."/>
            <person name="Albert R."/>
            <person name="Binder M."/>
            <person name="Bloem J."/>
            <person name="Labutti K."/>
            <person name="Salamov A."/>
            <person name="Andreopoulos B."/>
            <person name="Baker S."/>
            <person name="Barry K."/>
            <person name="Bills G."/>
            <person name="Bluhm B."/>
            <person name="Cannon C."/>
            <person name="Castanera R."/>
            <person name="Culley D."/>
            <person name="Daum C."/>
            <person name="Ezra D."/>
            <person name="Gonzalez J."/>
            <person name="Henrissat B."/>
            <person name="Kuo A."/>
            <person name="Liang C."/>
            <person name="Lipzen A."/>
            <person name="Lutzoni F."/>
            <person name="Magnuson J."/>
            <person name="Mondo S."/>
            <person name="Nolan M."/>
            <person name="Ohm R."/>
            <person name="Pangilinan J."/>
            <person name="Park H.-J."/>
            <person name="Ramirez L."/>
            <person name="Alfaro M."/>
            <person name="Sun H."/>
            <person name="Tritt A."/>
            <person name="Yoshinaga Y."/>
            <person name="Zwiers L.-H."/>
            <person name="Turgeon B."/>
            <person name="Goodwin S."/>
            <person name="Spatafora J."/>
            <person name="Crous P."/>
            <person name="Grigoriev I."/>
        </authorList>
    </citation>
    <scope>NUCLEOTIDE SEQUENCE</scope>
    <source>
        <strain evidence="2">CBS 122368</strain>
    </source>
</reference>
<dbReference type="Pfam" id="PF06985">
    <property type="entry name" value="HET"/>
    <property type="match status" value="1"/>
</dbReference>
<evidence type="ECO:0000313" key="2">
    <source>
        <dbReference type="EMBL" id="KAF2246787.1"/>
    </source>
</evidence>
<dbReference type="EMBL" id="ML987198">
    <property type="protein sequence ID" value="KAF2246787.1"/>
    <property type="molecule type" value="Genomic_DNA"/>
</dbReference>
<keyword evidence="3" id="KW-1185">Reference proteome</keyword>
<dbReference type="RefSeq" id="XP_033681791.1">
    <property type="nucleotide sequence ID" value="XM_033825969.1"/>
</dbReference>
<dbReference type="PANTHER" id="PTHR33112:SF12">
    <property type="entry name" value="HETEROKARYON INCOMPATIBILITY DOMAIN-CONTAINING PROTEIN"/>
    <property type="match status" value="1"/>
</dbReference>
<dbReference type="PANTHER" id="PTHR33112">
    <property type="entry name" value="DOMAIN PROTEIN, PUTATIVE-RELATED"/>
    <property type="match status" value="1"/>
</dbReference>
<dbReference type="Proteomes" id="UP000800094">
    <property type="component" value="Unassembled WGS sequence"/>
</dbReference>